<dbReference type="InterPro" id="IPR029063">
    <property type="entry name" value="SAM-dependent_MTases_sf"/>
</dbReference>
<dbReference type="Pfam" id="PF13679">
    <property type="entry name" value="Methyltransf_32"/>
    <property type="match status" value="1"/>
</dbReference>
<gene>
    <name evidence="2" type="ORF">L9F63_005127</name>
</gene>
<sequence length="464" mass="53523">MSESVLNITTNGLKILEMYSWLLDSYVLDYFTDHHWNKLPSSWRNILETIEPQELEQFLNPKTSFERNKRLWPLSLMCLHVVASRFSGSRNPVKLESIFDIHINAKDKLTGTIKEEQLDNPMFSLESRNQEWQVSRTSYLEHSKLHYIFTKHVKPKKQHEISRMAQITASVAEIEDCQYVVDIGSGLGHLARKLAYGYGLRICCLEAQEELSVQAKKLDLELEISASKVIKEENINIFRPVHLTVTLDSQMTAEMFMNALKTAFGIGDENFRFGIVGLHPCGDLAPILMQLFVQCKNAIFINIVGCCYMKLSTDNFSGFCGYPMSNQRLKIGQYENLKVHCYRAVLEKILVKYWPHLKHTMIKSIKHSSGMTFTEYITLAFTKLGLKVPQNYVDSEEIKTDLLQWKKVVTFYTLRLMLAPLVETVVLLDRLIYLQELDIRSSLIPLFDPILSPRNNILIGRKKS</sequence>
<feature type="domain" description="Methyltransferase" evidence="1">
    <location>
        <begin position="156"/>
        <end position="313"/>
    </location>
</feature>
<evidence type="ECO:0000259" key="1">
    <source>
        <dbReference type="Pfam" id="PF13679"/>
    </source>
</evidence>
<accession>A0AAD8E6R1</accession>
<dbReference type="SUPFAM" id="SSF53335">
    <property type="entry name" value="S-adenosyl-L-methionine-dependent methyltransferases"/>
    <property type="match status" value="1"/>
</dbReference>
<comment type="caution">
    <text evidence="2">The sequence shown here is derived from an EMBL/GenBank/DDBJ whole genome shotgun (WGS) entry which is preliminary data.</text>
</comment>
<evidence type="ECO:0000313" key="3">
    <source>
        <dbReference type="Proteomes" id="UP001233999"/>
    </source>
</evidence>
<dbReference type="InterPro" id="IPR025714">
    <property type="entry name" value="Methyltranfer_dom"/>
</dbReference>
<dbReference type="Proteomes" id="UP001233999">
    <property type="component" value="Unassembled WGS sequence"/>
</dbReference>
<dbReference type="PANTHER" id="PTHR12496">
    <property type="entry name" value="CGI-41 METHYLTRANSFERASE"/>
    <property type="match status" value="1"/>
</dbReference>
<dbReference type="AlphaFoldDB" id="A0AAD8E6R1"/>
<reference evidence="2" key="2">
    <citation type="submission" date="2023-05" db="EMBL/GenBank/DDBJ databases">
        <authorList>
            <person name="Fouks B."/>
        </authorList>
    </citation>
    <scope>NUCLEOTIDE SEQUENCE</scope>
    <source>
        <strain evidence="2">Stay&amp;Tobe</strain>
        <tissue evidence="2">Testes</tissue>
    </source>
</reference>
<keyword evidence="3" id="KW-1185">Reference proteome</keyword>
<evidence type="ECO:0000313" key="2">
    <source>
        <dbReference type="EMBL" id="KAJ9578637.1"/>
    </source>
</evidence>
<dbReference type="EMBL" id="JASPKZ010008866">
    <property type="protein sequence ID" value="KAJ9578637.1"/>
    <property type="molecule type" value="Genomic_DNA"/>
</dbReference>
<organism evidence="2 3">
    <name type="scientific">Diploptera punctata</name>
    <name type="common">Pacific beetle cockroach</name>
    <dbReference type="NCBI Taxonomy" id="6984"/>
    <lineage>
        <taxon>Eukaryota</taxon>
        <taxon>Metazoa</taxon>
        <taxon>Ecdysozoa</taxon>
        <taxon>Arthropoda</taxon>
        <taxon>Hexapoda</taxon>
        <taxon>Insecta</taxon>
        <taxon>Pterygota</taxon>
        <taxon>Neoptera</taxon>
        <taxon>Polyneoptera</taxon>
        <taxon>Dictyoptera</taxon>
        <taxon>Blattodea</taxon>
        <taxon>Blaberoidea</taxon>
        <taxon>Blaberidae</taxon>
        <taxon>Diplopterinae</taxon>
        <taxon>Diploptera</taxon>
    </lineage>
</organism>
<reference evidence="2" key="1">
    <citation type="journal article" date="2023" name="IScience">
        <title>Live-bearing cockroach genome reveals convergent evolutionary mechanisms linked to viviparity in insects and beyond.</title>
        <authorList>
            <person name="Fouks B."/>
            <person name="Harrison M.C."/>
            <person name="Mikhailova A.A."/>
            <person name="Marchal E."/>
            <person name="English S."/>
            <person name="Carruthers M."/>
            <person name="Jennings E.C."/>
            <person name="Chiamaka E.L."/>
            <person name="Frigard R.A."/>
            <person name="Pippel M."/>
            <person name="Attardo G.M."/>
            <person name="Benoit J.B."/>
            <person name="Bornberg-Bauer E."/>
            <person name="Tobe S.S."/>
        </authorList>
    </citation>
    <scope>NUCLEOTIDE SEQUENCE</scope>
    <source>
        <strain evidence="2">Stay&amp;Tobe</strain>
    </source>
</reference>
<protein>
    <recommendedName>
        <fullName evidence="1">Methyltransferase domain-containing protein</fullName>
    </recommendedName>
</protein>
<dbReference type="PANTHER" id="PTHR12496:SF2">
    <property type="entry name" value="METHYLTRANSFERASE-LIKE PROTEIN 25B"/>
    <property type="match status" value="1"/>
</dbReference>
<dbReference type="InterPro" id="IPR052220">
    <property type="entry name" value="METTL25"/>
</dbReference>
<proteinExistence type="predicted"/>
<name>A0AAD8E6R1_DIPPU</name>